<evidence type="ECO:0000259" key="1">
    <source>
        <dbReference type="Pfam" id="PF00549"/>
    </source>
</evidence>
<dbReference type="GO" id="GO:0004775">
    <property type="term" value="F:succinate-CoA ligase (ADP-forming) activity"/>
    <property type="evidence" value="ECO:0007669"/>
    <property type="project" value="TreeGrafter"/>
</dbReference>
<dbReference type="GO" id="GO:0006099">
    <property type="term" value="P:tricarboxylic acid cycle"/>
    <property type="evidence" value="ECO:0007669"/>
    <property type="project" value="TreeGrafter"/>
</dbReference>
<dbReference type="InterPro" id="IPR036291">
    <property type="entry name" value="NAD(P)-bd_dom_sf"/>
</dbReference>
<dbReference type="SUPFAM" id="SSF52210">
    <property type="entry name" value="Succinyl-CoA synthetase domains"/>
    <property type="match status" value="2"/>
</dbReference>
<dbReference type="Gene3D" id="3.40.50.261">
    <property type="entry name" value="Succinyl-CoA synthetase domains"/>
    <property type="match status" value="2"/>
</dbReference>
<dbReference type="AlphaFoldDB" id="A0A563E8B9"/>
<protein>
    <submittedName>
        <fullName evidence="3">Protein FdrA</fullName>
    </submittedName>
</protein>
<dbReference type="InterPro" id="IPR016102">
    <property type="entry name" value="Succinyl-CoA_synth-like"/>
</dbReference>
<organism evidence="3 4">
    <name type="scientific">Leekyejoonella antrihumi</name>
    <dbReference type="NCBI Taxonomy" id="1660198"/>
    <lineage>
        <taxon>Bacteria</taxon>
        <taxon>Bacillati</taxon>
        <taxon>Actinomycetota</taxon>
        <taxon>Actinomycetes</taxon>
        <taxon>Micrococcales</taxon>
        <taxon>Dermacoccaceae</taxon>
        <taxon>Leekyejoonella</taxon>
    </lineage>
</organism>
<dbReference type="OrthoDB" id="5580580at2"/>
<comment type="caution">
    <text evidence="3">The sequence shown here is derived from an EMBL/GenBank/DDBJ whole genome shotgun (WGS) entry which is preliminary data.</text>
</comment>
<dbReference type="GO" id="GO:0005829">
    <property type="term" value="C:cytosol"/>
    <property type="evidence" value="ECO:0007669"/>
    <property type="project" value="TreeGrafter"/>
</dbReference>
<feature type="domain" description="CoA-binding" evidence="2">
    <location>
        <begin position="169"/>
        <end position="254"/>
    </location>
</feature>
<evidence type="ECO:0000313" key="4">
    <source>
        <dbReference type="Proteomes" id="UP000320244"/>
    </source>
</evidence>
<dbReference type="Pfam" id="PF00549">
    <property type="entry name" value="Ligase_CoA"/>
    <property type="match status" value="1"/>
</dbReference>
<dbReference type="PANTHER" id="PTHR11117">
    <property type="entry name" value="SUCCINYL-COA LIGASE SUBUNIT ALPHA"/>
    <property type="match status" value="1"/>
</dbReference>
<reference evidence="3 4" key="2">
    <citation type="submission" date="2019-08" db="EMBL/GenBank/DDBJ databases">
        <title>Jejuicoccus antrihumi gen. nov., sp. nov., a new member of the family Dermacoccaceae isolated from a cave.</title>
        <authorList>
            <person name="Schumann P."/>
            <person name="Kim I.S."/>
        </authorList>
    </citation>
    <scope>NUCLEOTIDE SEQUENCE [LARGE SCALE GENOMIC DNA]</scope>
    <source>
        <strain evidence="3 4">C5-26</strain>
    </source>
</reference>
<evidence type="ECO:0000313" key="3">
    <source>
        <dbReference type="EMBL" id="TWP38064.1"/>
    </source>
</evidence>
<evidence type="ECO:0000259" key="2">
    <source>
        <dbReference type="Pfam" id="PF02629"/>
    </source>
</evidence>
<dbReference type="SUPFAM" id="SSF51735">
    <property type="entry name" value="NAD(P)-binding Rossmann-fold domains"/>
    <property type="match status" value="1"/>
</dbReference>
<dbReference type="EMBL" id="VCQV01000004">
    <property type="protein sequence ID" value="TWP38064.1"/>
    <property type="molecule type" value="Genomic_DNA"/>
</dbReference>
<proteinExistence type="predicted"/>
<dbReference type="Pfam" id="PF02629">
    <property type="entry name" value="CoA_binding"/>
    <property type="match status" value="1"/>
</dbReference>
<dbReference type="InterPro" id="IPR005811">
    <property type="entry name" value="SUCC_ACL_C"/>
</dbReference>
<dbReference type="PANTHER" id="PTHR11117:SF24">
    <property type="entry name" value="PROTEIN FDRA"/>
    <property type="match status" value="1"/>
</dbReference>
<dbReference type="Gene3D" id="3.40.50.720">
    <property type="entry name" value="NAD(P)-binding Rossmann-like Domain"/>
    <property type="match status" value="1"/>
</dbReference>
<accession>A0A563E8B9</accession>
<reference evidence="3 4" key="1">
    <citation type="submission" date="2019-05" db="EMBL/GenBank/DDBJ databases">
        <authorList>
            <person name="Lee S.D."/>
        </authorList>
    </citation>
    <scope>NUCLEOTIDE SEQUENCE [LARGE SCALE GENOMIC DNA]</scope>
    <source>
        <strain evidence="3 4">C5-26</strain>
    </source>
</reference>
<gene>
    <name evidence="3" type="ORF">FGL98_04825</name>
</gene>
<dbReference type="Proteomes" id="UP000320244">
    <property type="component" value="Unassembled WGS sequence"/>
</dbReference>
<dbReference type="GO" id="GO:0009361">
    <property type="term" value="C:succinate-CoA ligase complex (ADP-forming)"/>
    <property type="evidence" value="ECO:0007669"/>
    <property type="project" value="TreeGrafter"/>
</dbReference>
<keyword evidence="4" id="KW-1185">Reference proteome</keyword>
<name>A0A563E8B9_9MICO</name>
<sequence>MRAMREADGVQWATAVAATPANLAALRDEGITDERLSTATANDFCLAVRADESNAADHALELGQEAVFTATPKETATTRHPRTVRATLAAEPETNVAVVSVPGDYAALAAYQALSAGLHVLLFSDNVPLRDELALKTYARSRGLLVMGPGAGTAMLAGTGLGFANAVSHGRVGVVAAAGTGAQEAMTLLDRWGVGVSQVIGVGGRDLSSDIDGRMARSGVEYLRDDPDTDAILLVSKPPAKNVAQQVIESAGTTPLVAALIGLDESGFAVPDTVTLARTLESGVAATLRVLGHSPPDTTRLGGPALLDARNRLAPGRRTVRGLFSGGTLCYESLVILGAILGSVYSNTPINRAWCLPAPAASHQCLDLGEEEYTKGRPHPMIDPEARIDVLREHAADDSVAAIILDVVLGYGSNPDPAGALAPVCAEIMANGGPQIVAYVLGTDSDPQRWSAQRDTLMSVGAIVTETAARASFAAAALATGDLSLMETPL</sequence>
<dbReference type="InterPro" id="IPR003781">
    <property type="entry name" value="CoA-bd"/>
</dbReference>
<feature type="domain" description="ATP-citrate synthase/succinyl-CoA ligase C-terminal" evidence="1">
    <location>
        <begin position="323"/>
        <end position="477"/>
    </location>
</feature>
<dbReference type="GO" id="GO:0004776">
    <property type="term" value="F:succinate-CoA ligase (GDP-forming) activity"/>
    <property type="evidence" value="ECO:0007669"/>
    <property type="project" value="TreeGrafter"/>
</dbReference>